<evidence type="ECO:0000313" key="3">
    <source>
        <dbReference type="EMBL" id="KAE8685743.1"/>
    </source>
</evidence>
<dbReference type="Pfam" id="PF25821">
    <property type="entry name" value="DUF7950"/>
    <property type="match status" value="1"/>
</dbReference>
<proteinExistence type="predicted"/>
<feature type="domain" description="DUF7950" evidence="2">
    <location>
        <begin position="205"/>
        <end position="324"/>
    </location>
</feature>
<feature type="region of interest" description="Disordered" evidence="1">
    <location>
        <begin position="57"/>
        <end position="77"/>
    </location>
</feature>
<dbReference type="Proteomes" id="UP000436088">
    <property type="component" value="Unassembled WGS sequence"/>
</dbReference>
<sequence length="337" mass="37137">MIKTLNPYSTTAKTAEIMSRYRPIAPKPEAAAANGMDESSAMSQKIRQSPYLRNLWPQLQARPSRSRKRGRAALSPPTLKRVKTHVFGLPSHVTSPSKNLSLHGFSHGFLSVRGGMEISSTQPASLVTLPLLPCPPLSFMESSAGEKVIDLNTVAEIPEEKDLLKQLQGTPFSSSVIAPQPIRPVGSSISVGCISENPKLNSPMKVPKKPDEVEEEVESEALPVVVSDSNNKVRLANSAYNEMIGQPECPWLDSMVAGGRKRICGEVLLDLCDGIVPLESKGFSCWVRIEWGNEGKQMAIKAFCDVMRLSCMSKDYLYAWRFHTNKKRELSHFSTNV</sequence>
<dbReference type="EMBL" id="VEPZ02001229">
    <property type="protein sequence ID" value="KAE8685743.1"/>
    <property type="molecule type" value="Genomic_DNA"/>
</dbReference>
<gene>
    <name evidence="3" type="ORF">F3Y22_tig00111095pilonHSYRG01023</name>
</gene>
<reference evidence="3" key="1">
    <citation type="submission" date="2019-09" db="EMBL/GenBank/DDBJ databases">
        <title>Draft genome information of white flower Hibiscus syriacus.</title>
        <authorList>
            <person name="Kim Y.-M."/>
        </authorList>
    </citation>
    <scope>NUCLEOTIDE SEQUENCE [LARGE SCALE GENOMIC DNA]</scope>
    <source>
        <strain evidence="3">YM2019G1</strain>
    </source>
</reference>
<protein>
    <submittedName>
        <fullName evidence="3">NADH-ubiquinone oxidoreductase-related-like protein</fullName>
    </submittedName>
</protein>
<keyword evidence="4" id="KW-1185">Reference proteome</keyword>
<evidence type="ECO:0000259" key="2">
    <source>
        <dbReference type="Pfam" id="PF25821"/>
    </source>
</evidence>
<comment type="caution">
    <text evidence="3">The sequence shown here is derived from an EMBL/GenBank/DDBJ whole genome shotgun (WGS) entry which is preliminary data.</text>
</comment>
<dbReference type="PANTHER" id="PTHR33595:SF3">
    <property type="entry name" value="PAS DOMAIN-CONTAINING PROTEIN"/>
    <property type="match status" value="1"/>
</dbReference>
<evidence type="ECO:0000256" key="1">
    <source>
        <dbReference type="SAM" id="MobiDB-lite"/>
    </source>
</evidence>
<dbReference type="AlphaFoldDB" id="A0A6A2Z2F4"/>
<dbReference type="PANTHER" id="PTHR33595">
    <property type="entry name" value="VON WILLEBRAND FACTOR A DOMAIN PROTEIN"/>
    <property type="match status" value="1"/>
</dbReference>
<accession>A0A6A2Z2F4</accession>
<dbReference type="InterPro" id="IPR057710">
    <property type="entry name" value="DUF7950"/>
</dbReference>
<dbReference type="OrthoDB" id="1922150at2759"/>
<organism evidence="3 4">
    <name type="scientific">Hibiscus syriacus</name>
    <name type="common">Rose of Sharon</name>
    <dbReference type="NCBI Taxonomy" id="106335"/>
    <lineage>
        <taxon>Eukaryota</taxon>
        <taxon>Viridiplantae</taxon>
        <taxon>Streptophyta</taxon>
        <taxon>Embryophyta</taxon>
        <taxon>Tracheophyta</taxon>
        <taxon>Spermatophyta</taxon>
        <taxon>Magnoliopsida</taxon>
        <taxon>eudicotyledons</taxon>
        <taxon>Gunneridae</taxon>
        <taxon>Pentapetalae</taxon>
        <taxon>rosids</taxon>
        <taxon>malvids</taxon>
        <taxon>Malvales</taxon>
        <taxon>Malvaceae</taxon>
        <taxon>Malvoideae</taxon>
        <taxon>Hibiscus</taxon>
    </lineage>
</organism>
<evidence type="ECO:0000313" key="4">
    <source>
        <dbReference type="Proteomes" id="UP000436088"/>
    </source>
</evidence>
<name>A0A6A2Z2F4_HIBSY</name>